<evidence type="ECO:0000313" key="5">
    <source>
        <dbReference type="EMBL" id="TQL33328.1"/>
    </source>
</evidence>
<evidence type="ECO:0000256" key="2">
    <source>
        <dbReference type="ARBA" id="ARBA00023315"/>
    </source>
</evidence>
<feature type="region of interest" description="Disordered" evidence="3">
    <location>
        <begin position="172"/>
        <end position="191"/>
    </location>
</feature>
<dbReference type="EMBL" id="VFOK01000001">
    <property type="protein sequence ID" value="TQL33328.1"/>
    <property type="molecule type" value="Genomic_DNA"/>
</dbReference>
<keyword evidence="6" id="KW-1185">Reference proteome</keyword>
<name>A0A542XBW9_9MICO</name>
<keyword evidence="2" id="KW-0012">Acyltransferase</keyword>
<feature type="domain" description="N-acetyltransferase" evidence="4">
    <location>
        <begin position="1"/>
        <end position="156"/>
    </location>
</feature>
<dbReference type="GO" id="GO:0016747">
    <property type="term" value="F:acyltransferase activity, transferring groups other than amino-acyl groups"/>
    <property type="evidence" value="ECO:0007669"/>
    <property type="project" value="InterPro"/>
</dbReference>
<evidence type="ECO:0000259" key="4">
    <source>
        <dbReference type="PROSITE" id="PS51186"/>
    </source>
</evidence>
<dbReference type="InterPro" id="IPR050832">
    <property type="entry name" value="Bact_Acetyltransf"/>
</dbReference>
<reference evidence="5 6" key="1">
    <citation type="submission" date="2019-06" db="EMBL/GenBank/DDBJ databases">
        <title>Sequencing the genomes of 1000 actinobacteria strains.</title>
        <authorList>
            <person name="Klenk H.-P."/>
        </authorList>
    </citation>
    <scope>NUCLEOTIDE SEQUENCE [LARGE SCALE GENOMIC DNA]</scope>
    <source>
        <strain evidence="5 6">DSM 24617</strain>
    </source>
</reference>
<dbReference type="SUPFAM" id="SSF55729">
    <property type="entry name" value="Acyl-CoA N-acyltransferases (Nat)"/>
    <property type="match status" value="1"/>
</dbReference>
<dbReference type="InterPro" id="IPR000182">
    <property type="entry name" value="GNAT_dom"/>
</dbReference>
<dbReference type="Proteomes" id="UP000318336">
    <property type="component" value="Unassembled WGS sequence"/>
</dbReference>
<dbReference type="Pfam" id="PF00583">
    <property type="entry name" value="Acetyltransf_1"/>
    <property type="match status" value="1"/>
</dbReference>
<dbReference type="InterPro" id="IPR016181">
    <property type="entry name" value="Acyl_CoA_acyltransferase"/>
</dbReference>
<keyword evidence="1 5" id="KW-0808">Transferase</keyword>
<protein>
    <submittedName>
        <fullName evidence="5">Acetyltransferase (GNAT) family protein</fullName>
    </submittedName>
</protein>
<dbReference type="PANTHER" id="PTHR43877">
    <property type="entry name" value="AMINOALKYLPHOSPHONATE N-ACETYLTRANSFERASE-RELATED-RELATED"/>
    <property type="match status" value="1"/>
</dbReference>
<gene>
    <name evidence="5" type="ORF">FB554_1470</name>
</gene>
<comment type="caution">
    <text evidence="5">The sequence shown here is derived from an EMBL/GenBank/DDBJ whole genome shotgun (WGS) entry which is preliminary data.</text>
</comment>
<dbReference type="PROSITE" id="PS51186">
    <property type="entry name" value="GNAT"/>
    <property type="match status" value="1"/>
</dbReference>
<dbReference type="AlphaFoldDB" id="A0A542XBW9"/>
<evidence type="ECO:0000256" key="3">
    <source>
        <dbReference type="SAM" id="MobiDB-lite"/>
    </source>
</evidence>
<sequence>MSRVTVDQEQRLAPLWVAARTAAGQSADWADRAVREGRVRSALEREDVRVYLAERDGQPVGFAAVTASPLSGLGEESAVWIDQIYVTPGSRRRGVAKELLAAVATYADLRGVGQVTSCVPAGEKHTNRYFARLGFAAQVTVRSTPTRALHRRLGDDEQTSTTEEIVRRRRSLRERARHGLRHPEIEPETGA</sequence>
<evidence type="ECO:0000256" key="1">
    <source>
        <dbReference type="ARBA" id="ARBA00022679"/>
    </source>
</evidence>
<dbReference type="CDD" id="cd04301">
    <property type="entry name" value="NAT_SF"/>
    <property type="match status" value="1"/>
</dbReference>
<dbReference type="Gene3D" id="3.40.630.30">
    <property type="match status" value="1"/>
</dbReference>
<proteinExistence type="predicted"/>
<dbReference type="PANTHER" id="PTHR43877:SF1">
    <property type="entry name" value="ACETYLTRANSFERASE"/>
    <property type="match status" value="1"/>
</dbReference>
<accession>A0A542XBW9</accession>
<evidence type="ECO:0000313" key="6">
    <source>
        <dbReference type="Proteomes" id="UP000318336"/>
    </source>
</evidence>
<organism evidence="5 6">
    <name type="scientific">Barrientosiimonas humi</name>
    <dbReference type="NCBI Taxonomy" id="999931"/>
    <lineage>
        <taxon>Bacteria</taxon>
        <taxon>Bacillati</taxon>
        <taxon>Actinomycetota</taxon>
        <taxon>Actinomycetes</taxon>
        <taxon>Micrococcales</taxon>
        <taxon>Dermacoccaceae</taxon>
        <taxon>Barrientosiimonas</taxon>
    </lineage>
</organism>